<organism evidence="2 3">
    <name type="scientific">Clitoria ternatea</name>
    <name type="common">Butterfly pea</name>
    <dbReference type="NCBI Taxonomy" id="43366"/>
    <lineage>
        <taxon>Eukaryota</taxon>
        <taxon>Viridiplantae</taxon>
        <taxon>Streptophyta</taxon>
        <taxon>Embryophyta</taxon>
        <taxon>Tracheophyta</taxon>
        <taxon>Spermatophyta</taxon>
        <taxon>Magnoliopsida</taxon>
        <taxon>eudicotyledons</taxon>
        <taxon>Gunneridae</taxon>
        <taxon>Pentapetalae</taxon>
        <taxon>rosids</taxon>
        <taxon>fabids</taxon>
        <taxon>Fabales</taxon>
        <taxon>Fabaceae</taxon>
        <taxon>Papilionoideae</taxon>
        <taxon>50 kb inversion clade</taxon>
        <taxon>NPAAA clade</taxon>
        <taxon>indigoferoid/millettioid clade</taxon>
        <taxon>Phaseoleae</taxon>
        <taxon>Clitoria</taxon>
    </lineage>
</organism>
<dbReference type="PROSITE" id="PS51257">
    <property type="entry name" value="PROKAR_LIPOPROTEIN"/>
    <property type="match status" value="1"/>
</dbReference>
<feature type="signal peptide" evidence="1">
    <location>
        <begin position="1"/>
        <end position="15"/>
    </location>
</feature>
<name>A0AAN9I5B1_CLITE</name>
<keyword evidence="1" id="KW-0732">Signal</keyword>
<dbReference type="AlphaFoldDB" id="A0AAN9I5B1"/>
<keyword evidence="3" id="KW-1185">Reference proteome</keyword>
<protein>
    <recommendedName>
        <fullName evidence="4">Secreted protein</fullName>
    </recommendedName>
</protein>
<evidence type="ECO:0008006" key="4">
    <source>
        <dbReference type="Google" id="ProtNLM"/>
    </source>
</evidence>
<reference evidence="2 3" key="1">
    <citation type="submission" date="2024-01" db="EMBL/GenBank/DDBJ databases">
        <title>The genomes of 5 underutilized Papilionoideae crops provide insights into root nodulation and disease resistance.</title>
        <authorList>
            <person name="Yuan L."/>
        </authorList>
    </citation>
    <scope>NUCLEOTIDE SEQUENCE [LARGE SCALE GENOMIC DNA]</scope>
    <source>
        <strain evidence="2">LY-2023</strain>
        <tissue evidence="2">Leaf</tissue>
    </source>
</reference>
<comment type="caution">
    <text evidence="2">The sequence shown here is derived from an EMBL/GenBank/DDBJ whole genome shotgun (WGS) entry which is preliminary data.</text>
</comment>
<accession>A0AAN9I5B1</accession>
<gene>
    <name evidence="2" type="ORF">RJT34_33221</name>
</gene>
<feature type="chain" id="PRO_5042972346" description="Secreted protein" evidence="1">
    <location>
        <begin position="16"/>
        <end position="115"/>
    </location>
</feature>
<evidence type="ECO:0000256" key="1">
    <source>
        <dbReference type="SAM" id="SignalP"/>
    </source>
</evidence>
<sequence length="115" mass="12692">MFFSFCRIFVHCVVAFSCEAGFPPFIGQPAKIFRANFKASLSELGRGSHNQGAPNEAMLRVDVGMPIGRGQENSLVLACSIAGRKRETCAWPRSSLALARSCSFKRKKALTRWHA</sequence>
<proteinExistence type="predicted"/>
<evidence type="ECO:0000313" key="3">
    <source>
        <dbReference type="Proteomes" id="UP001359559"/>
    </source>
</evidence>
<dbReference type="EMBL" id="JAYKXN010000008">
    <property type="protein sequence ID" value="KAK7265599.1"/>
    <property type="molecule type" value="Genomic_DNA"/>
</dbReference>
<dbReference type="Proteomes" id="UP001359559">
    <property type="component" value="Unassembled WGS sequence"/>
</dbReference>
<evidence type="ECO:0000313" key="2">
    <source>
        <dbReference type="EMBL" id="KAK7265599.1"/>
    </source>
</evidence>